<protein>
    <submittedName>
        <fullName evidence="1">Uncharacterized protein</fullName>
    </submittedName>
</protein>
<reference evidence="1" key="1">
    <citation type="submission" date="2013-05" db="EMBL/GenBank/DDBJ databases">
        <authorList>
            <person name="Yim A.K.Y."/>
            <person name="Chan T.F."/>
            <person name="Ji K.M."/>
            <person name="Liu X.Y."/>
            <person name="Zhou J.W."/>
            <person name="Li R.Q."/>
            <person name="Yang K.Y."/>
            <person name="Li J."/>
            <person name="Li M."/>
            <person name="Law P.T.W."/>
            <person name="Wu Y.L."/>
            <person name="Cai Z.L."/>
            <person name="Qin H."/>
            <person name="Bao Y."/>
            <person name="Leung R.K.K."/>
            <person name="Ng P.K.S."/>
            <person name="Zou J."/>
            <person name="Zhong X.J."/>
            <person name="Ran P.X."/>
            <person name="Zhong N.S."/>
            <person name="Liu Z.G."/>
            <person name="Tsui S.K.W."/>
        </authorList>
    </citation>
    <scope>NUCLEOTIDE SEQUENCE</scope>
    <source>
        <strain evidence="1">Derf</strain>
        <tissue evidence="1">Whole organism</tissue>
    </source>
</reference>
<dbReference type="AlphaFoldDB" id="A0A922I3P5"/>
<keyword evidence="2" id="KW-1185">Reference proteome</keyword>
<evidence type="ECO:0000313" key="2">
    <source>
        <dbReference type="Proteomes" id="UP000790347"/>
    </source>
</evidence>
<name>A0A922I3P5_DERFA</name>
<gene>
    <name evidence="1" type="ORF">DERF_007548</name>
</gene>
<dbReference type="Proteomes" id="UP000790347">
    <property type="component" value="Unassembled WGS sequence"/>
</dbReference>
<comment type="caution">
    <text evidence="1">The sequence shown here is derived from an EMBL/GenBank/DDBJ whole genome shotgun (WGS) entry which is preliminary data.</text>
</comment>
<sequence>MTSTQKTIEHSNQQQQQHHATIQVVQTYLAFQLADFFQFDLFFLQIFDQKLCDKIPVSFHINYMDYYS</sequence>
<evidence type="ECO:0000313" key="1">
    <source>
        <dbReference type="EMBL" id="KAH9516830.1"/>
    </source>
</evidence>
<organism evidence="1 2">
    <name type="scientific">Dermatophagoides farinae</name>
    <name type="common">American house dust mite</name>
    <dbReference type="NCBI Taxonomy" id="6954"/>
    <lineage>
        <taxon>Eukaryota</taxon>
        <taxon>Metazoa</taxon>
        <taxon>Ecdysozoa</taxon>
        <taxon>Arthropoda</taxon>
        <taxon>Chelicerata</taxon>
        <taxon>Arachnida</taxon>
        <taxon>Acari</taxon>
        <taxon>Acariformes</taxon>
        <taxon>Sarcoptiformes</taxon>
        <taxon>Astigmata</taxon>
        <taxon>Psoroptidia</taxon>
        <taxon>Analgoidea</taxon>
        <taxon>Pyroglyphidae</taxon>
        <taxon>Dermatophagoidinae</taxon>
        <taxon>Dermatophagoides</taxon>
    </lineage>
</organism>
<dbReference type="EMBL" id="ASGP02000003">
    <property type="protein sequence ID" value="KAH9516830.1"/>
    <property type="molecule type" value="Genomic_DNA"/>
</dbReference>
<reference evidence="1" key="2">
    <citation type="journal article" date="2022" name="Res Sq">
        <title>Comparative Genomics Reveals Insights into the Divergent Evolution of Astigmatic Mites and Household Pest Adaptations.</title>
        <authorList>
            <person name="Xiong Q."/>
            <person name="Wan A.T.-Y."/>
            <person name="Liu X.-Y."/>
            <person name="Fung C.S.-H."/>
            <person name="Xiao X."/>
            <person name="Malainual N."/>
            <person name="Hou J."/>
            <person name="Wang L."/>
            <person name="Wang M."/>
            <person name="Yang K."/>
            <person name="Cui Y."/>
            <person name="Leung E."/>
            <person name="Nong W."/>
            <person name="Shin S.-K."/>
            <person name="Au S."/>
            <person name="Jeong K.Y."/>
            <person name="Chew F.T."/>
            <person name="Hui J."/>
            <person name="Leung T.F."/>
            <person name="Tungtrongchitr A."/>
            <person name="Zhong N."/>
            <person name="Liu Z."/>
            <person name="Tsui S."/>
        </authorList>
    </citation>
    <scope>NUCLEOTIDE SEQUENCE</scope>
    <source>
        <strain evidence="1">Derf</strain>
        <tissue evidence="1">Whole organism</tissue>
    </source>
</reference>
<proteinExistence type="predicted"/>
<accession>A0A922I3P5</accession>